<feature type="transmembrane region" description="Helical" evidence="1">
    <location>
        <begin position="62"/>
        <end position="82"/>
    </location>
</feature>
<dbReference type="RefSeq" id="WP_380056103.1">
    <property type="nucleotide sequence ID" value="NZ_JBHLTC010000040.1"/>
</dbReference>
<accession>A0ABV6QWB8</accession>
<dbReference type="Proteomes" id="UP001589890">
    <property type="component" value="Unassembled WGS sequence"/>
</dbReference>
<name>A0ABV6QWB8_9ACTN</name>
<organism evidence="2 3">
    <name type="scientific">Kribbella deserti</name>
    <dbReference type="NCBI Taxonomy" id="1926257"/>
    <lineage>
        <taxon>Bacteria</taxon>
        <taxon>Bacillati</taxon>
        <taxon>Actinomycetota</taxon>
        <taxon>Actinomycetes</taxon>
        <taxon>Propionibacteriales</taxon>
        <taxon>Kribbellaceae</taxon>
        <taxon>Kribbella</taxon>
    </lineage>
</organism>
<feature type="transmembrane region" description="Helical" evidence="1">
    <location>
        <begin position="293"/>
        <end position="321"/>
    </location>
</feature>
<feature type="transmembrane region" description="Helical" evidence="1">
    <location>
        <begin position="250"/>
        <end position="273"/>
    </location>
</feature>
<evidence type="ECO:0008006" key="4">
    <source>
        <dbReference type="Google" id="ProtNLM"/>
    </source>
</evidence>
<keyword evidence="1" id="KW-0472">Membrane</keyword>
<evidence type="ECO:0000256" key="1">
    <source>
        <dbReference type="SAM" id="Phobius"/>
    </source>
</evidence>
<gene>
    <name evidence="2" type="ORF">ACFFGN_33020</name>
</gene>
<keyword evidence="1" id="KW-0812">Transmembrane</keyword>
<feature type="transmembrane region" description="Helical" evidence="1">
    <location>
        <begin position="164"/>
        <end position="182"/>
    </location>
</feature>
<feature type="transmembrane region" description="Helical" evidence="1">
    <location>
        <begin position="94"/>
        <end position="113"/>
    </location>
</feature>
<dbReference type="EMBL" id="JBHLTC010000040">
    <property type="protein sequence ID" value="MFC0628934.1"/>
    <property type="molecule type" value="Genomic_DNA"/>
</dbReference>
<evidence type="ECO:0000313" key="2">
    <source>
        <dbReference type="EMBL" id="MFC0628934.1"/>
    </source>
</evidence>
<sequence length="368" mass="40802">MEHREQLDRYEQRFRRAGLPLFIEDFSPTQDIFARATPLLLLVFLAEMLGATSLQWSWWQNLLAVTGALAVLICGFGVLNGLRGRRFWSFPTRFGIPELTVFVLLPALLPLVTERQVQQFFAVAASNLFLIGLVYAVVGYGLIGTTIWGMRRVVAELGSSVASLVRALPLLLVFSLVLFVNTEMWQVFAGMPTAFIIFAVVLFTLLGDAFLVFRLPGELNQIVHEVAPDSPPLRALQRVNLSVSLVIRQWLQVLVVSVGVGAFFVSFGTLAISEQIYESWGVEPGAWRIDLTLLGYPLVLSEALVKVATGIATFTGLYYSISLMTDATYRAEFLDTMTDELRDVFAVRADYLALRAQVSQSPSGPIAK</sequence>
<feature type="transmembrane region" description="Helical" evidence="1">
    <location>
        <begin position="119"/>
        <end position="143"/>
    </location>
</feature>
<keyword evidence="3" id="KW-1185">Reference proteome</keyword>
<evidence type="ECO:0000313" key="3">
    <source>
        <dbReference type="Proteomes" id="UP001589890"/>
    </source>
</evidence>
<proteinExistence type="predicted"/>
<comment type="caution">
    <text evidence="2">The sequence shown here is derived from an EMBL/GenBank/DDBJ whole genome shotgun (WGS) entry which is preliminary data.</text>
</comment>
<feature type="transmembrane region" description="Helical" evidence="1">
    <location>
        <begin position="39"/>
        <end position="56"/>
    </location>
</feature>
<protein>
    <recommendedName>
        <fullName evidence="4">Integral membrane protein</fullName>
    </recommendedName>
</protein>
<keyword evidence="1" id="KW-1133">Transmembrane helix</keyword>
<reference evidence="2 3" key="1">
    <citation type="submission" date="2024-09" db="EMBL/GenBank/DDBJ databases">
        <authorList>
            <person name="Sun Q."/>
            <person name="Mori K."/>
        </authorList>
    </citation>
    <scope>NUCLEOTIDE SEQUENCE [LARGE SCALE GENOMIC DNA]</scope>
    <source>
        <strain evidence="2 3">CGMCC 1.15906</strain>
    </source>
</reference>
<feature type="transmembrane region" description="Helical" evidence="1">
    <location>
        <begin position="194"/>
        <end position="213"/>
    </location>
</feature>